<feature type="compositionally biased region" description="Low complexity" evidence="1">
    <location>
        <begin position="366"/>
        <end position="379"/>
    </location>
</feature>
<feature type="region of interest" description="Disordered" evidence="1">
    <location>
        <begin position="34"/>
        <end position="103"/>
    </location>
</feature>
<feature type="compositionally biased region" description="Polar residues" evidence="1">
    <location>
        <begin position="608"/>
        <end position="626"/>
    </location>
</feature>
<evidence type="ECO:0000256" key="1">
    <source>
        <dbReference type="SAM" id="MobiDB-lite"/>
    </source>
</evidence>
<gene>
    <name evidence="2" type="ORF">NP233_g10659</name>
</gene>
<name>A0AAD5YRP6_9AGAR</name>
<proteinExistence type="predicted"/>
<dbReference type="AlphaFoldDB" id="A0AAD5YRP6"/>
<protein>
    <submittedName>
        <fullName evidence="2">Uncharacterized protein</fullName>
    </submittedName>
</protein>
<evidence type="ECO:0000313" key="2">
    <source>
        <dbReference type="EMBL" id="KAJ3560711.1"/>
    </source>
</evidence>
<feature type="compositionally biased region" description="Polar residues" evidence="1">
    <location>
        <begin position="480"/>
        <end position="508"/>
    </location>
</feature>
<feature type="compositionally biased region" description="Polar residues" evidence="1">
    <location>
        <begin position="50"/>
        <end position="60"/>
    </location>
</feature>
<feature type="region of interest" description="Disordered" evidence="1">
    <location>
        <begin position="717"/>
        <end position="742"/>
    </location>
</feature>
<sequence length="845" mass="89961">MVLVVRLRFDCQIPTRGLESNRLGLHLTIPPIASSETDSDDTITEEVPQVTRSPASSTIVESLEEGRGTGYRGAPLSAGGNKRNSTVFVDNNESNKGAGAGVRFLPGFADDRWVDEERTNSSYRAQQQQQQQGSGQGQGVSYSRVAVPPPAPELRREYSTSRSILSSTSNAATYASSPPRAVTVQVIPSANVASAYPAEQTSNAPPTTRARRGSQVSFAPPPPQTTMGRSDLKRRPSDVARGAGGAESTGGSPGTTTPRSSPSRSNEARLDTSPRRRTESSLNPDSSSPPAANRPPSAYPPPPPSNGPPLPSTNRPSERRASPPNVNVLAGGMFRPQSTTPESSSSASYRVNYRSQSNSPPDNYRAPPATTSTTGTSAAESYRQAPYRSQSTVPSSSYRSTGMNGGTGELGGGGYRPQSTVPGIPGAVGQDAGISQSTTYRTRQQNPATVYTSELGSSSYPPPPQQQQQTNVSSYPPSGVQDSSRSTRARANSGTWSRNASFGSTISSVPPPPQPAMTSKTPSPPSRHAQPSTTAPLPPPPSSYPASSGLSTTPPRDLHSTTTSRTDSVPRGVSSKYLRHVSVVSGGEESDASTEKGSPNGKPVLTVRNPSPQSETGSERSMSPGRTTTNASSHYPTTTTTATATVPVPQLQNQTKSHYASSTSPPTHSHTHPYAHPGTHGRRSTLPYTNTAPSGQQSTLNDYGRPSRTAQLHALLEHPPHPHPQRRLSDSDQPSFSFNLTSGGGRNNASVAARCVRWNENLICPSPVFPNRRKGWFNRRGDQLWTNEGQYKPPQVGNEYPPDLDDYPEYGEGWMNESGVRIDMTHHLIPKAPLRSALKQPKAIS</sequence>
<feature type="compositionally biased region" description="Low complexity" evidence="1">
    <location>
        <begin position="466"/>
        <end position="476"/>
    </location>
</feature>
<feature type="compositionally biased region" description="Basic and acidic residues" evidence="1">
    <location>
        <begin position="266"/>
        <end position="279"/>
    </location>
</feature>
<feature type="compositionally biased region" description="Basic residues" evidence="1">
    <location>
        <begin position="669"/>
        <end position="683"/>
    </location>
</feature>
<feature type="compositionally biased region" description="Gly residues" evidence="1">
    <location>
        <begin position="242"/>
        <end position="253"/>
    </location>
</feature>
<feature type="region of interest" description="Disordered" evidence="1">
    <location>
        <begin position="197"/>
        <end position="704"/>
    </location>
</feature>
<feature type="region of interest" description="Disordered" evidence="1">
    <location>
        <begin position="118"/>
        <end position="162"/>
    </location>
</feature>
<reference evidence="2" key="1">
    <citation type="submission" date="2022-07" db="EMBL/GenBank/DDBJ databases">
        <title>Genome Sequence of Leucocoprinus birnbaumii.</title>
        <authorList>
            <person name="Buettner E."/>
        </authorList>
    </citation>
    <scope>NUCLEOTIDE SEQUENCE</scope>
    <source>
        <strain evidence="2">VT141</strain>
    </source>
</reference>
<feature type="compositionally biased region" description="Gly residues" evidence="1">
    <location>
        <begin position="403"/>
        <end position="415"/>
    </location>
</feature>
<evidence type="ECO:0000313" key="3">
    <source>
        <dbReference type="Proteomes" id="UP001213000"/>
    </source>
</evidence>
<feature type="compositionally biased region" description="Low complexity" evidence="1">
    <location>
        <begin position="657"/>
        <end position="668"/>
    </location>
</feature>
<feature type="compositionally biased region" description="Low complexity" evidence="1">
    <location>
        <begin position="544"/>
        <end position="553"/>
    </location>
</feature>
<feature type="compositionally biased region" description="Polar residues" evidence="1">
    <location>
        <begin position="387"/>
        <end position="401"/>
    </location>
</feature>
<accession>A0AAD5YRP6</accession>
<feature type="compositionally biased region" description="Polar residues" evidence="1">
    <location>
        <begin position="82"/>
        <end position="95"/>
    </location>
</feature>
<feature type="compositionally biased region" description="Polar residues" evidence="1">
    <location>
        <begin position="686"/>
        <end position="701"/>
    </location>
</feature>
<feature type="compositionally biased region" description="Low complexity" evidence="1">
    <location>
        <begin position="280"/>
        <end position="296"/>
    </location>
</feature>
<feature type="compositionally biased region" description="Low complexity" evidence="1">
    <location>
        <begin position="627"/>
        <end position="645"/>
    </location>
</feature>
<feature type="compositionally biased region" description="Pro residues" evidence="1">
    <location>
        <begin position="297"/>
        <end position="311"/>
    </location>
</feature>
<keyword evidence="3" id="KW-1185">Reference proteome</keyword>
<feature type="compositionally biased region" description="Polar residues" evidence="1">
    <location>
        <begin position="433"/>
        <end position="456"/>
    </location>
</feature>
<organism evidence="2 3">
    <name type="scientific">Leucocoprinus birnbaumii</name>
    <dbReference type="NCBI Taxonomy" id="56174"/>
    <lineage>
        <taxon>Eukaryota</taxon>
        <taxon>Fungi</taxon>
        <taxon>Dikarya</taxon>
        <taxon>Basidiomycota</taxon>
        <taxon>Agaricomycotina</taxon>
        <taxon>Agaricomycetes</taxon>
        <taxon>Agaricomycetidae</taxon>
        <taxon>Agaricales</taxon>
        <taxon>Agaricineae</taxon>
        <taxon>Agaricaceae</taxon>
        <taxon>Leucocoprinus</taxon>
    </lineage>
</organism>
<comment type="caution">
    <text evidence="2">The sequence shown here is derived from an EMBL/GenBank/DDBJ whole genome shotgun (WGS) entry which is preliminary data.</text>
</comment>
<dbReference type="EMBL" id="JANIEX010001122">
    <property type="protein sequence ID" value="KAJ3560711.1"/>
    <property type="molecule type" value="Genomic_DNA"/>
</dbReference>
<dbReference type="Proteomes" id="UP001213000">
    <property type="component" value="Unassembled WGS sequence"/>
</dbReference>
<feature type="compositionally biased region" description="Polar residues" evidence="1">
    <location>
        <begin position="731"/>
        <end position="741"/>
    </location>
</feature>
<feature type="compositionally biased region" description="Low complexity" evidence="1">
    <location>
        <begin position="254"/>
        <end position="265"/>
    </location>
</feature>